<keyword evidence="2 5" id="KW-0812">Transmembrane</keyword>
<evidence type="ECO:0000256" key="1">
    <source>
        <dbReference type="ARBA" id="ARBA00004141"/>
    </source>
</evidence>
<dbReference type="PANTHER" id="PTHR43129:SF1">
    <property type="entry name" value="FOSMIDOMYCIN RESISTANCE PROTEIN"/>
    <property type="match status" value="1"/>
</dbReference>
<dbReference type="OrthoDB" id="29061at2157"/>
<dbReference type="PROSITE" id="PS50850">
    <property type="entry name" value="MFS"/>
    <property type="match status" value="1"/>
</dbReference>
<reference evidence="8" key="1">
    <citation type="journal article" date="2014" name="Int. J. Syst. Evol. Microbiol.">
        <title>Complete genome sequence of Corynebacterium casei LMG S-19264T (=DSM 44701T), isolated from a smear-ripened cheese.</title>
        <authorList>
            <consortium name="US DOE Joint Genome Institute (JGI-PGF)"/>
            <person name="Walter F."/>
            <person name="Albersmeier A."/>
            <person name="Kalinowski J."/>
            <person name="Ruckert C."/>
        </authorList>
    </citation>
    <scope>NUCLEOTIDE SEQUENCE</scope>
    <source>
        <strain evidence="8">JCM 11219</strain>
    </source>
</reference>
<dbReference type="GeneID" id="76207471"/>
<keyword evidence="4 5" id="KW-0472">Membrane</keyword>
<evidence type="ECO:0000256" key="2">
    <source>
        <dbReference type="ARBA" id="ARBA00022692"/>
    </source>
</evidence>
<reference evidence="8" key="2">
    <citation type="submission" date="2020-09" db="EMBL/GenBank/DDBJ databases">
        <authorList>
            <person name="Sun Q."/>
            <person name="Ohkuma M."/>
        </authorList>
    </citation>
    <scope>NUCLEOTIDE SEQUENCE</scope>
    <source>
        <strain evidence="8">JCM 11219</strain>
    </source>
</reference>
<feature type="transmembrane region" description="Helical" evidence="5">
    <location>
        <begin position="382"/>
        <end position="404"/>
    </location>
</feature>
<feature type="transmembrane region" description="Helical" evidence="5">
    <location>
        <begin position="349"/>
        <end position="370"/>
    </location>
</feature>
<reference evidence="7" key="4">
    <citation type="journal article" date="2023" name="Microbiol. Resour. Announc.">
        <title>Complete Genome Sequence of Vulcanisaeta souniana Strain IC-059, a Hyperthermophilic Archaeon Isolated from Hot Spring Water in Japan.</title>
        <authorList>
            <person name="Kato S."/>
            <person name="Itoh T."/>
            <person name="Wu L."/>
            <person name="Ma J."/>
            <person name="Ohkuma M."/>
        </authorList>
    </citation>
    <scope>NUCLEOTIDE SEQUENCE</scope>
    <source>
        <strain evidence="7">JCM 11219</strain>
    </source>
</reference>
<sequence length="417" mass="44487">MIQEGRGRDGVTILGLTSIGHFINDGNMWLIPGIILPILSQVGVNYATVGLLSALYAAISALASPLVPLSIKWLGGHMRAMALGMFLWAFAIGLSSIGFLIHDLFLVYIGVVLAGVGAAYYHPIGSALLSATYGGTAGSALGINGAFGSLGRTLYPLIGSVLVFASSVSAAYNLWVLAFITFIVGLSVLLYGIYRFDVKAYRRSNNKDDPPNNKSTTLKVSIMLITLLFVITLLRNAAGQGIQTFLGIYINKVLGIKLSITYGEILSILLASAIIGQPILGWLSDRVGRRLMASFSTFAFAILFIAFIYTGNLVFAFFAMLFVLSNFPLIMAVLGDLFPREQVSWATSIVWNGAVTGGNVLGSLITGLIAQDYVPIYGEVGALEHALLIVLILAFVSGALWVAIPKPPKRTKVPLFG</sequence>
<feature type="transmembrane region" description="Helical" evidence="5">
    <location>
        <begin position="141"/>
        <end position="166"/>
    </location>
</feature>
<feature type="transmembrane region" description="Helical" evidence="5">
    <location>
        <begin position="172"/>
        <end position="196"/>
    </location>
</feature>
<dbReference type="InterPro" id="IPR036259">
    <property type="entry name" value="MFS_trans_sf"/>
</dbReference>
<dbReference type="AlphaFoldDB" id="A0A830E8E7"/>
<dbReference type="GO" id="GO:0005886">
    <property type="term" value="C:plasma membrane"/>
    <property type="evidence" value="ECO:0007669"/>
    <property type="project" value="TreeGrafter"/>
</dbReference>
<gene>
    <name evidence="8" type="ORF">GCM10007112_18080</name>
    <name evidence="7" type="ORF">Vsou_19320</name>
</gene>
<organism evidence="8 9">
    <name type="scientific">Vulcanisaeta souniana JCM 11219</name>
    <dbReference type="NCBI Taxonomy" id="1293586"/>
    <lineage>
        <taxon>Archaea</taxon>
        <taxon>Thermoproteota</taxon>
        <taxon>Thermoprotei</taxon>
        <taxon>Thermoproteales</taxon>
        <taxon>Thermoproteaceae</taxon>
        <taxon>Vulcanisaeta</taxon>
    </lineage>
</organism>
<feature type="domain" description="Major facilitator superfamily (MFS) profile" evidence="6">
    <location>
        <begin position="13"/>
        <end position="410"/>
    </location>
</feature>
<evidence type="ECO:0000313" key="10">
    <source>
        <dbReference type="Proteomes" id="UP001060771"/>
    </source>
</evidence>
<dbReference type="EMBL" id="AP026830">
    <property type="protein sequence ID" value="BDR92839.1"/>
    <property type="molecule type" value="Genomic_DNA"/>
</dbReference>
<protein>
    <submittedName>
        <fullName evidence="8">MFS transporter</fullName>
    </submittedName>
</protein>
<evidence type="ECO:0000313" key="8">
    <source>
        <dbReference type="EMBL" id="GGI81765.1"/>
    </source>
</evidence>
<keyword evidence="3 5" id="KW-1133">Transmembrane helix</keyword>
<evidence type="ECO:0000313" key="9">
    <source>
        <dbReference type="Proteomes" id="UP000657075"/>
    </source>
</evidence>
<feature type="transmembrane region" description="Helical" evidence="5">
    <location>
        <begin position="291"/>
        <end position="309"/>
    </location>
</feature>
<feature type="transmembrane region" description="Helical" evidence="5">
    <location>
        <begin position="258"/>
        <end position="279"/>
    </location>
</feature>
<dbReference type="Gene3D" id="1.20.1250.20">
    <property type="entry name" value="MFS general substrate transporter like domains"/>
    <property type="match status" value="2"/>
</dbReference>
<dbReference type="PROSITE" id="PS00216">
    <property type="entry name" value="SUGAR_TRANSPORT_1"/>
    <property type="match status" value="1"/>
</dbReference>
<dbReference type="Proteomes" id="UP000657075">
    <property type="component" value="Unassembled WGS sequence"/>
</dbReference>
<evidence type="ECO:0000256" key="4">
    <source>
        <dbReference type="ARBA" id="ARBA00023136"/>
    </source>
</evidence>
<evidence type="ECO:0000313" key="7">
    <source>
        <dbReference type="EMBL" id="BDR92839.1"/>
    </source>
</evidence>
<dbReference type="EMBL" id="BMNM01000008">
    <property type="protein sequence ID" value="GGI81765.1"/>
    <property type="molecule type" value="Genomic_DNA"/>
</dbReference>
<dbReference type="InterPro" id="IPR020846">
    <property type="entry name" value="MFS_dom"/>
</dbReference>
<feature type="transmembrane region" description="Helical" evidence="5">
    <location>
        <begin position="315"/>
        <end position="337"/>
    </location>
</feature>
<feature type="transmembrane region" description="Helical" evidence="5">
    <location>
        <begin position="81"/>
        <end position="101"/>
    </location>
</feature>
<dbReference type="InterPro" id="IPR011701">
    <property type="entry name" value="MFS"/>
</dbReference>
<dbReference type="Pfam" id="PF07690">
    <property type="entry name" value="MFS_1"/>
    <property type="match status" value="1"/>
</dbReference>
<accession>A0A830E8E7</accession>
<comment type="subcellular location">
    <subcellularLocation>
        <location evidence="1">Membrane</location>
        <topology evidence="1">Multi-pass membrane protein</topology>
    </subcellularLocation>
</comment>
<name>A0A830E8E7_9CREN</name>
<feature type="transmembrane region" description="Helical" evidence="5">
    <location>
        <begin position="217"/>
        <end position="238"/>
    </location>
</feature>
<evidence type="ECO:0000256" key="5">
    <source>
        <dbReference type="SAM" id="Phobius"/>
    </source>
</evidence>
<reference evidence="10" key="3">
    <citation type="submission" date="2022-09" db="EMBL/GenBank/DDBJ databases">
        <title>Complete genome sequence of Vulcanisaeta souniana.</title>
        <authorList>
            <person name="Kato S."/>
            <person name="Itoh T."/>
            <person name="Ohkuma M."/>
        </authorList>
    </citation>
    <scope>NUCLEOTIDE SEQUENCE [LARGE SCALE GENOMIC DNA]</scope>
    <source>
        <strain evidence="10">JCM 11219</strain>
    </source>
</reference>
<dbReference type="RefSeq" id="WP_188603653.1">
    <property type="nucleotide sequence ID" value="NZ_AP026830.1"/>
</dbReference>
<feature type="transmembrane region" description="Helical" evidence="5">
    <location>
        <begin position="107"/>
        <end position="129"/>
    </location>
</feature>
<evidence type="ECO:0000259" key="6">
    <source>
        <dbReference type="PROSITE" id="PS50850"/>
    </source>
</evidence>
<proteinExistence type="predicted"/>
<dbReference type="PANTHER" id="PTHR43129">
    <property type="entry name" value="FOSMIDOMYCIN RESISTANCE PROTEIN"/>
    <property type="match status" value="1"/>
</dbReference>
<dbReference type="InterPro" id="IPR005829">
    <property type="entry name" value="Sugar_transporter_CS"/>
</dbReference>
<dbReference type="SUPFAM" id="SSF103473">
    <property type="entry name" value="MFS general substrate transporter"/>
    <property type="match status" value="1"/>
</dbReference>
<keyword evidence="10" id="KW-1185">Reference proteome</keyword>
<dbReference type="GO" id="GO:0022857">
    <property type="term" value="F:transmembrane transporter activity"/>
    <property type="evidence" value="ECO:0007669"/>
    <property type="project" value="InterPro"/>
</dbReference>
<feature type="transmembrane region" description="Helical" evidence="5">
    <location>
        <begin position="46"/>
        <end position="69"/>
    </location>
</feature>
<dbReference type="Proteomes" id="UP001060771">
    <property type="component" value="Chromosome"/>
</dbReference>
<evidence type="ECO:0000256" key="3">
    <source>
        <dbReference type="ARBA" id="ARBA00022989"/>
    </source>
</evidence>